<feature type="signal peptide" evidence="5">
    <location>
        <begin position="1"/>
        <end position="16"/>
    </location>
</feature>
<keyword evidence="4" id="KW-1015">Disulfide bond</keyword>
<dbReference type="PANTHER" id="PTHR31129:SF2">
    <property type="entry name" value="GLYCOPROTEIN HORMONE ALPHA-2"/>
    <property type="match status" value="1"/>
</dbReference>
<dbReference type="Pfam" id="PF03045">
    <property type="entry name" value="DAN"/>
    <property type="match status" value="1"/>
</dbReference>
<evidence type="ECO:0000256" key="5">
    <source>
        <dbReference type="SAM" id="SignalP"/>
    </source>
</evidence>
<dbReference type="EMBL" id="CAWYQH010000046">
    <property type="protein sequence ID" value="CAK8677637.1"/>
    <property type="molecule type" value="Genomic_DNA"/>
</dbReference>
<sequence length="96" mass="10798">MKFLLLLCLFVATTLAGGKSKWKVPGCHLRGYQKQIHVDNCKSVIIGINACRGYCPSITYPSDYATKMESNGRHNYTAQAACCTIESYERVRIYNL</sequence>
<evidence type="ECO:0000256" key="1">
    <source>
        <dbReference type="ARBA" id="ARBA00004613"/>
    </source>
</evidence>
<evidence type="ECO:0000256" key="3">
    <source>
        <dbReference type="ARBA" id="ARBA00022729"/>
    </source>
</evidence>
<feature type="chain" id="PRO_5045551736" description="DAN domain-containing protein" evidence="5">
    <location>
        <begin position="17"/>
        <end position="96"/>
    </location>
</feature>
<reference evidence="7 8" key="1">
    <citation type="submission" date="2024-02" db="EMBL/GenBank/DDBJ databases">
        <authorList>
            <person name="Daric V."/>
            <person name="Darras S."/>
        </authorList>
    </citation>
    <scope>NUCLEOTIDE SEQUENCE [LARGE SCALE GENOMIC DNA]</scope>
</reference>
<feature type="domain" description="DAN" evidence="6">
    <location>
        <begin position="22"/>
        <end position="82"/>
    </location>
</feature>
<dbReference type="SUPFAM" id="SSF57501">
    <property type="entry name" value="Cystine-knot cytokines"/>
    <property type="match status" value="1"/>
</dbReference>
<dbReference type="Gene3D" id="2.10.90.10">
    <property type="entry name" value="Cystine-knot cytokines"/>
    <property type="match status" value="1"/>
</dbReference>
<comment type="subcellular location">
    <subcellularLocation>
        <location evidence="1">Secreted</location>
    </subcellularLocation>
</comment>
<evidence type="ECO:0000256" key="4">
    <source>
        <dbReference type="ARBA" id="ARBA00023157"/>
    </source>
</evidence>
<dbReference type="InterPro" id="IPR029034">
    <property type="entry name" value="Cystine-knot_cytokine"/>
</dbReference>
<dbReference type="InterPro" id="IPR052680">
    <property type="entry name" value="Glyco_Hormone_Alpha"/>
</dbReference>
<dbReference type="Proteomes" id="UP001642483">
    <property type="component" value="Unassembled WGS sequence"/>
</dbReference>
<evidence type="ECO:0000256" key="2">
    <source>
        <dbReference type="ARBA" id="ARBA00022525"/>
    </source>
</evidence>
<keyword evidence="2" id="KW-0964">Secreted</keyword>
<evidence type="ECO:0000313" key="7">
    <source>
        <dbReference type="EMBL" id="CAK8677637.1"/>
    </source>
</evidence>
<protein>
    <recommendedName>
        <fullName evidence="6">DAN domain-containing protein</fullName>
    </recommendedName>
</protein>
<name>A0ABP0FD51_CLALP</name>
<comment type="caution">
    <text evidence="7">The sequence shown here is derived from an EMBL/GenBank/DDBJ whole genome shotgun (WGS) entry which is preliminary data.</text>
</comment>
<keyword evidence="3 5" id="KW-0732">Signal</keyword>
<gene>
    <name evidence="7" type="ORF">CVLEPA_LOCUS6997</name>
</gene>
<evidence type="ECO:0000313" key="8">
    <source>
        <dbReference type="Proteomes" id="UP001642483"/>
    </source>
</evidence>
<evidence type="ECO:0000259" key="6">
    <source>
        <dbReference type="Pfam" id="PF03045"/>
    </source>
</evidence>
<keyword evidence="8" id="KW-1185">Reference proteome</keyword>
<proteinExistence type="predicted"/>
<dbReference type="InterPro" id="IPR004133">
    <property type="entry name" value="DAN_dom"/>
</dbReference>
<accession>A0ABP0FD51</accession>
<dbReference type="PANTHER" id="PTHR31129">
    <property type="entry name" value="GLYCOPROTEIN HORMONE ALPHA-2"/>
    <property type="match status" value="1"/>
</dbReference>
<organism evidence="7 8">
    <name type="scientific">Clavelina lepadiformis</name>
    <name type="common">Light-bulb sea squirt</name>
    <name type="synonym">Ascidia lepadiformis</name>
    <dbReference type="NCBI Taxonomy" id="159417"/>
    <lineage>
        <taxon>Eukaryota</taxon>
        <taxon>Metazoa</taxon>
        <taxon>Chordata</taxon>
        <taxon>Tunicata</taxon>
        <taxon>Ascidiacea</taxon>
        <taxon>Aplousobranchia</taxon>
        <taxon>Clavelinidae</taxon>
        <taxon>Clavelina</taxon>
    </lineage>
</organism>